<comment type="caution">
    <text evidence="1">The sequence shown here is derived from an EMBL/GenBank/DDBJ whole genome shotgun (WGS) entry which is preliminary data.</text>
</comment>
<evidence type="ECO:0000313" key="1">
    <source>
        <dbReference type="EMBL" id="MDQ0465551.1"/>
    </source>
</evidence>
<sequence length="118" mass="12932">MTATDPTELGRARRARLKRMDAIHPIVAEIVDTLQALGGAAHRDLVADQIAVRRSGRTLRASPALKADVFQAFDAHCETTPLQATGRLLFHKPFGPASHRWALSPAASAFIENARRQR</sequence>
<gene>
    <name evidence="1" type="ORF">QO010_003340</name>
</gene>
<proteinExistence type="predicted"/>
<dbReference type="Proteomes" id="UP001228905">
    <property type="component" value="Unassembled WGS sequence"/>
</dbReference>
<reference evidence="1 2" key="1">
    <citation type="submission" date="2023-07" db="EMBL/GenBank/DDBJ databases">
        <title>Genomic Encyclopedia of Type Strains, Phase IV (KMG-IV): sequencing the most valuable type-strain genomes for metagenomic binning, comparative biology and taxonomic classification.</title>
        <authorList>
            <person name="Goeker M."/>
        </authorList>
    </citation>
    <scope>NUCLEOTIDE SEQUENCE [LARGE SCALE GENOMIC DNA]</scope>
    <source>
        <strain evidence="1 2">DSM 18695</strain>
    </source>
</reference>
<name>A0ABU0IU68_9CAUL</name>
<dbReference type="RefSeq" id="WP_307350975.1">
    <property type="nucleotide sequence ID" value="NZ_JAUSVS010000007.1"/>
</dbReference>
<accession>A0ABU0IU68</accession>
<evidence type="ECO:0000313" key="2">
    <source>
        <dbReference type="Proteomes" id="UP001228905"/>
    </source>
</evidence>
<dbReference type="EMBL" id="JAUSVS010000007">
    <property type="protein sequence ID" value="MDQ0465551.1"/>
    <property type="molecule type" value="Genomic_DNA"/>
</dbReference>
<protein>
    <submittedName>
        <fullName evidence="1">Uncharacterized protein</fullName>
    </submittedName>
</protein>
<organism evidence="1 2">
    <name type="scientific">Caulobacter ginsengisoli</name>
    <dbReference type="NCBI Taxonomy" id="400775"/>
    <lineage>
        <taxon>Bacteria</taxon>
        <taxon>Pseudomonadati</taxon>
        <taxon>Pseudomonadota</taxon>
        <taxon>Alphaproteobacteria</taxon>
        <taxon>Caulobacterales</taxon>
        <taxon>Caulobacteraceae</taxon>
        <taxon>Caulobacter</taxon>
    </lineage>
</organism>
<keyword evidence="2" id="KW-1185">Reference proteome</keyword>